<dbReference type="AlphaFoldDB" id="A0A7J7NLC1"/>
<evidence type="ECO:0000256" key="4">
    <source>
        <dbReference type="ARBA" id="ARBA00023125"/>
    </source>
</evidence>
<dbReference type="EMBL" id="JACGCM010000715">
    <property type="protein sequence ID" value="KAF6167774.1"/>
    <property type="molecule type" value="Genomic_DNA"/>
</dbReference>
<evidence type="ECO:0000256" key="3">
    <source>
        <dbReference type="ARBA" id="ARBA00023082"/>
    </source>
</evidence>
<dbReference type="GO" id="GO:0006352">
    <property type="term" value="P:DNA-templated transcription initiation"/>
    <property type="evidence" value="ECO:0007669"/>
    <property type="project" value="InterPro"/>
</dbReference>
<accession>A0A7J7NLC1</accession>
<feature type="domain" description="RNA polymerase sigma-70" evidence="7">
    <location>
        <begin position="432"/>
        <end position="458"/>
    </location>
</feature>
<keyword evidence="5" id="KW-0804">Transcription</keyword>
<sequence>MRLGKQRNIRISESGGNANQSRMELLIVVGKVEKALDMRLLHILVSMLHEQAALAISCMPTASITRYLPTSVLLQEQREHIRENKTFQVLYWRGLWYLGEAIVTDAMQFVAPNKDTVTTVNPCDALALAKEALLASKQAASLAENSNFFSTDIDDSFTGSGCISSAIQIPLEVEIKVRSKRLLERRCRKHKRGESKAEPMAHYTSSLKTSGKHRKTNEAYDPNNPLRLFLSGSDSRHLLTAKEESDLFIQIQACFFELIRLEEVKSNLQSQFDRDPTLVEWAEAVGISCLALQSHIRSGNSSREKMTHSNFRLVVHVAKMYQGRGVNIQDLLQEGSRGLMKSVEKFKPQAGCRFSSYAYWWIRQSIRQFIFKNSRTIRLPEITADTAVETPDLWVAKQLMRRHVRNLLNILPPKERRIVQLRYGIEDGEQKSLSEIGLVFGLSKERIRQLEIQAIDKLKTYLCSQGLESYTGLLV</sequence>
<evidence type="ECO:0000256" key="5">
    <source>
        <dbReference type="ARBA" id="ARBA00023163"/>
    </source>
</evidence>
<comment type="caution">
    <text evidence="8">The sequence shown here is derived from an EMBL/GenBank/DDBJ whole genome shotgun (WGS) entry which is preliminary data.</text>
</comment>
<keyword evidence="9" id="KW-1185">Reference proteome</keyword>
<dbReference type="SUPFAM" id="SSF88946">
    <property type="entry name" value="Sigma2 domain of RNA polymerase sigma factors"/>
    <property type="match status" value="1"/>
</dbReference>
<dbReference type="GO" id="GO:0016987">
    <property type="term" value="F:sigma factor activity"/>
    <property type="evidence" value="ECO:0007669"/>
    <property type="project" value="UniProtKB-KW"/>
</dbReference>
<dbReference type="PROSITE" id="PS00716">
    <property type="entry name" value="SIGMA70_2"/>
    <property type="match status" value="1"/>
</dbReference>
<evidence type="ECO:0000313" key="9">
    <source>
        <dbReference type="Proteomes" id="UP000541444"/>
    </source>
</evidence>
<dbReference type="PRINTS" id="PR00046">
    <property type="entry name" value="SIGMA70FCT"/>
</dbReference>
<keyword evidence="4" id="KW-0238">DNA-binding</keyword>
<dbReference type="SUPFAM" id="SSF88659">
    <property type="entry name" value="Sigma3 and sigma4 domains of RNA polymerase sigma factors"/>
    <property type="match status" value="1"/>
</dbReference>
<dbReference type="InterPro" id="IPR007627">
    <property type="entry name" value="RNA_pol_sigma70_r2"/>
</dbReference>
<dbReference type="InterPro" id="IPR013325">
    <property type="entry name" value="RNA_pol_sigma_r2"/>
</dbReference>
<dbReference type="PANTHER" id="PTHR30603">
    <property type="entry name" value="RNA POLYMERASE SIGMA FACTOR RPO"/>
    <property type="match status" value="1"/>
</dbReference>
<dbReference type="GO" id="GO:0003677">
    <property type="term" value="F:DNA binding"/>
    <property type="evidence" value="ECO:0007669"/>
    <property type="project" value="UniProtKB-KW"/>
</dbReference>
<dbReference type="Gene3D" id="1.10.10.10">
    <property type="entry name" value="Winged helix-like DNA-binding domain superfamily/Winged helix DNA-binding domain"/>
    <property type="match status" value="1"/>
</dbReference>
<dbReference type="PANTHER" id="PTHR30603:SF45">
    <property type="entry name" value="RNA POLYMERASE SIGMA FACTOR SIGF, CHLOROPLASTIC"/>
    <property type="match status" value="1"/>
</dbReference>
<dbReference type="InterPro" id="IPR050239">
    <property type="entry name" value="Sigma-70_RNA_pol_init_factors"/>
</dbReference>
<name>A0A7J7NLC1_9MAGN</name>
<evidence type="ECO:0000259" key="7">
    <source>
        <dbReference type="PROSITE" id="PS00716"/>
    </source>
</evidence>
<dbReference type="InterPro" id="IPR014284">
    <property type="entry name" value="RNA_pol_sigma-70_dom"/>
</dbReference>
<dbReference type="Pfam" id="PF04542">
    <property type="entry name" value="Sigma70_r2"/>
    <property type="match status" value="1"/>
</dbReference>
<dbReference type="OrthoDB" id="206108at2759"/>
<protein>
    <recommendedName>
        <fullName evidence="7">RNA polymerase sigma-70 domain-containing protein</fullName>
    </recommendedName>
</protein>
<dbReference type="Proteomes" id="UP000541444">
    <property type="component" value="Unassembled WGS sequence"/>
</dbReference>
<dbReference type="Pfam" id="PF04545">
    <property type="entry name" value="Sigma70_r4"/>
    <property type="match status" value="1"/>
</dbReference>
<proteinExistence type="inferred from homology"/>
<organism evidence="8 9">
    <name type="scientific">Kingdonia uniflora</name>
    <dbReference type="NCBI Taxonomy" id="39325"/>
    <lineage>
        <taxon>Eukaryota</taxon>
        <taxon>Viridiplantae</taxon>
        <taxon>Streptophyta</taxon>
        <taxon>Embryophyta</taxon>
        <taxon>Tracheophyta</taxon>
        <taxon>Spermatophyta</taxon>
        <taxon>Magnoliopsida</taxon>
        <taxon>Ranunculales</taxon>
        <taxon>Circaeasteraceae</taxon>
        <taxon>Kingdonia</taxon>
    </lineage>
</organism>
<keyword evidence="3" id="KW-0731">Sigma factor</keyword>
<dbReference type="NCBIfam" id="TIGR02937">
    <property type="entry name" value="sigma70-ECF"/>
    <property type="match status" value="1"/>
</dbReference>
<evidence type="ECO:0000256" key="2">
    <source>
        <dbReference type="ARBA" id="ARBA00023015"/>
    </source>
</evidence>
<evidence type="ECO:0000313" key="8">
    <source>
        <dbReference type="EMBL" id="KAF6167774.1"/>
    </source>
</evidence>
<evidence type="ECO:0000256" key="6">
    <source>
        <dbReference type="SAM" id="MobiDB-lite"/>
    </source>
</evidence>
<gene>
    <name evidence="8" type="ORF">GIB67_027552</name>
</gene>
<dbReference type="Gene3D" id="1.20.120.1810">
    <property type="match status" value="1"/>
</dbReference>
<feature type="region of interest" description="Disordered" evidence="6">
    <location>
        <begin position="188"/>
        <end position="218"/>
    </location>
</feature>
<dbReference type="InterPro" id="IPR013324">
    <property type="entry name" value="RNA_pol_sigma_r3/r4-like"/>
</dbReference>
<dbReference type="InterPro" id="IPR036388">
    <property type="entry name" value="WH-like_DNA-bd_sf"/>
</dbReference>
<keyword evidence="2" id="KW-0805">Transcription regulation</keyword>
<reference evidence="8 9" key="1">
    <citation type="journal article" date="2020" name="IScience">
        <title>Genome Sequencing of the Endangered Kingdonia uniflora (Circaeasteraceae, Ranunculales) Reveals Potential Mechanisms of Evolutionary Specialization.</title>
        <authorList>
            <person name="Sun Y."/>
            <person name="Deng T."/>
            <person name="Zhang A."/>
            <person name="Moore M.J."/>
            <person name="Landis J.B."/>
            <person name="Lin N."/>
            <person name="Zhang H."/>
            <person name="Zhang X."/>
            <person name="Huang J."/>
            <person name="Zhang X."/>
            <person name="Sun H."/>
            <person name="Wang H."/>
        </authorList>
    </citation>
    <scope>NUCLEOTIDE SEQUENCE [LARGE SCALE GENOMIC DNA]</scope>
    <source>
        <strain evidence="8">TB1705</strain>
        <tissue evidence="8">Leaf</tissue>
    </source>
</reference>
<evidence type="ECO:0000256" key="1">
    <source>
        <dbReference type="ARBA" id="ARBA00007788"/>
    </source>
</evidence>
<dbReference type="CDD" id="cd06171">
    <property type="entry name" value="Sigma70_r4"/>
    <property type="match status" value="1"/>
</dbReference>
<comment type="similarity">
    <text evidence="1">Belongs to the sigma-70 factor family.</text>
</comment>
<dbReference type="InterPro" id="IPR000943">
    <property type="entry name" value="RNA_pol_sigma70"/>
</dbReference>
<dbReference type="InterPro" id="IPR007630">
    <property type="entry name" value="RNA_pol_sigma70_r4"/>
</dbReference>